<reference evidence="1 2" key="1">
    <citation type="submission" date="2019-09" db="EMBL/GenBank/DDBJ databases">
        <title>Draft genome sequences of 48 bacterial type strains from the CCUG.</title>
        <authorList>
            <person name="Tunovic T."/>
            <person name="Pineiro-Iglesias B."/>
            <person name="Unosson C."/>
            <person name="Inganas E."/>
            <person name="Ohlen M."/>
            <person name="Cardew S."/>
            <person name="Jensie-Markopoulos S."/>
            <person name="Salva-Serra F."/>
            <person name="Jaen-Luchoro D."/>
            <person name="Karlsson R."/>
            <person name="Svensson-Stadler L."/>
            <person name="Chun J."/>
            <person name="Moore E."/>
        </authorList>
    </citation>
    <scope>NUCLEOTIDE SEQUENCE [LARGE SCALE GENOMIC DNA]</scope>
    <source>
        <strain evidence="1 2">CCUG 65687</strain>
    </source>
</reference>
<sequence length="62" mass="6748">MFNFFLVVIGNLQAGAGDPEVRIITNPLDQLALQPTVSVQFAGVLSAKALIYRFTHQDSGQE</sequence>
<gene>
    <name evidence="1" type="ORF">F7R13_04950</name>
</gene>
<organism evidence="1 2">
    <name type="scientific">Burkholderia territorii</name>
    <dbReference type="NCBI Taxonomy" id="1503055"/>
    <lineage>
        <taxon>Bacteria</taxon>
        <taxon>Pseudomonadati</taxon>
        <taxon>Pseudomonadota</taxon>
        <taxon>Betaproteobacteria</taxon>
        <taxon>Burkholderiales</taxon>
        <taxon>Burkholderiaceae</taxon>
        <taxon>Burkholderia</taxon>
        <taxon>Burkholderia cepacia complex</taxon>
    </lineage>
</organism>
<name>A0A6L3NLK1_9BURK</name>
<dbReference type="EMBL" id="VZOL01000029">
    <property type="protein sequence ID" value="KAB0685336.1"/>
    <property type="molecule type" value="Genomic_DNA"/>
</dbReference>
<proteinExistence type="predicted"/>
<dbReference type="Proteomes" id="UP000473571">
    <property type="component" value="Unassembled WGS sequence"/>
</dbReference>
<accession>A0A6L3NLK1</accession>
<comment type="caution">
    <text evidence="1">The sequence shown here is derived from an EMBL/GenBank/DDBJ whole genome shotgun (WGS) entry which is preliminary data.</text>
</comment>
<evidence type="ECO:0000313" key="2">
    <source>
        <dbReference type="Proteomes" id="UP000473571"/>
    </source>
</evidence>
<dbReference type="RefSeq" id="WP_059949408.1">
    <property type="nucleotide sequence ID" value="NZ_VZOL01000029.1"/>
</dbReference>
<dbReference type="AlphaFoldDB" id="A0A6L3NLK1"/>
<evidence type="ECO:0000313" key="1">
    <source>
        <dbReference type="EMBL" id="KAB0685336.1"/>
    </source>
</evidence>
<protein>
    <submittedName>
        <fullName evidence="1">Uncharacterized protein</fullName>
    </submittedName>
</protein>